<dbReference type="InterPro" id="IPR016527">
    <property type="entry name" value="ORC4"/>
</dbReference>
<dbReference type="Gene3D" id="3.40.50.300">
    <property type="entry name" value="P-loop containing nucleotide triphosphate hydrolases"/>
    <property type="match status" value="1"/>
</dbReference>
<feature type="compositionally biased region" description="Basic residues" evidence="6">
    <location>
        <begin position="29"/>
        <end position="39"/>
    </location>
</feature>
<evidence type="ECO:0000259" key="7">
    <source>
        <dbReference type="Pfam" id="PF14629"/>
    </source>
</evidence>
<protein>
    <recommendedName>
        <fullName evidence="7">Origin recognition complex subunit 4 C-terminal domain-containing protein</fullName>
    </recommendedName>
</protein>
<evidence type="ECO:0000256" key="1">
    <source>
        <dbReference type="ARBA" id="ARBA00004123"/>
    </source>
</evidence>
<comment type="subcellular location">
    <subcellularLocation>
        <location evidence="1">Nucleus</location>
    </subcellularLocation>
</comment>
<dbReference type="PANTHER" id="PTHR12087:SF0">
    <property type="entry name" value="ORIGIN RECOGNITION COMPLEX SUBUNIT 4"/>
    <property type="match status" value="1"/>
</dbReference>
<keyword evidence="4" id="KW-0238">DNA-binding</keyword>
<keyword evidence="5" id="KW-0539">Nucleus</keyword>
<organism evidence="8 9">
    <name type="scientific">Mycena rosella</name>
    <name type="common">Pink bonnet</name>
    <name type="synonym">Agaricus rosellus</name>
    <dbReference type="NCBI Taxonomy" id="1033263"/>
    <lineage>
        <taxon>Eukaryota</taxon>
        <taxon>Fungi</taxon>
        <taxon>Dikarya</taxon>
        <taxon>Basidiomycota</taxon>
        <taxon>Agaricomycotina</taxon>
        <taxon>Agaricomycetes</taxon>
        <taxon>Agaricomycetidae</taxon>
        <taxon>Agaricales</taxon>
        <taxon>Marasmiineae</taxon>
        <taxon>Mycenaceae</taxon>
        <taxon>Mycena</taxon>
    </lineage>
</organism>
<feature type="compositionally biased region" description="Low complexity" evidence="6">
    <location>
        <begin position="55"/>
        <end position="68"/>
    </location>
</feature>
<dbReference type="GO" id="GO:0006270">
    <property type="term" value="P:DNA replication initiation"/>
    <property type="evidence" value="ECO:0007669"/>
    <property type="project" value="TreeGrafter"/>
</dbReference>
<dbReference type="Pfam" id="PF14629">
    <property type="entry name" value="ORC4_C"/>
    <property type="match status" value="1"/>
</dbReference>
<feature type="non-terminal residue" evidence="8">
    <location>
        <position position="436"/>
    </location>
</feature>
<keyword evidence="9" id="KW-1185">Reference proteome</keyword>
<dbReference type="Proteomes" id="UP001221757">
    <property type="component" value="Unassembled WGS sequence"/>
</dbReference>
<dbReference type="GO" id="GO:0003688">
    <property type="term" value="F:DNA replication origin binding"/>
    <property type="evidence" value="ECO:0007669"/>
    <property type="project" value="TreeGrafter"/>
</dbReference>
<dbReference type="InterPro" id="IPR027417">
    <property type="entry name" value="P-loop_NTPase"/>
</dbReference>
<dbReference type="GO" id="GO:0005664">
    <property type="term" value="C:nuclear origin of replication recognition complex"/>
    <property type="evidence" value="ECO:0007669"/>
    <property type="project" value="TreeGrafter"/>
</dbReference>
<feature type="domain" description="Origin recognition complex subunit 4 C-terminal" evidence="7">
    <location>
        <begin position="274"/>
        <end position="435"/>
    </location>
</feature>
<gene>
    <name evidence="8" type="ORF">B0H17DRAFT_1048691</name>
</gene>
<dbReference type="EMBL" id="JARKIE010000021">
    <property type="protein sequence ID" value="KAJ7700126.1"/>
    <property type="molecule type" value="Genomic_DNA"/>
</dbReference>
<dbReference type="AlphaFoldDB" id="A0AAD7GQK2"/>
<dbReference type="PANTHER" id="PTHR12087">
    <property type="entry name" value="ORIGIN RECOGNITION COMPLEX SUBUNIT 4"/>
    <property type="match status" value="1"/>
</dbReference>
<accession>A0AAD7GQK2</accession>
<evidence type="ECO:0000256" key="2">
    <source>
        <dbReference type="ARBA" id="ARBA00005334"/>
    </source>
</evidence>
<dbReference type="InterPro" id="IPR032705">
    <property type="entry name" value="ORC4_C"/>
</dbReference>
<feature type="compositionally biased region" description="Acidic residues" evidence="6">
    <location>
        <begin position="147"/>
        <end position="157"/>
    </location>
</feature>
<evidence type="ECO:0000256" key="5">
    <source>
        <dbReference type="ARBA" id="ARBA00023242"/>
    </source>
</evidence>
<evidence type="ECO:0000313" key="9">
    <source>
        <dbReference type="Proteomes" id="UP001221757"/>
    </source>
</evidence>
<evidence type="ECO:0000256" key="4">
    <source>
        <dbReference type="ARBA" id="ARBA00023125"/>
    </source>
</evidence>
<feature type="compositionally biased region" description="Low complexity" evidence="6">
    <location>
        <begin position="15"/>
        <end position="28"/>
    </location>
</feature>
<name>A0AAD7GQK2_MYCRO</name>
<proteinExistence type="inferred from homology"/>
<sequence length="436" mass="47697">MPTPPPSPTKRGRPAKASPTKAPAAHPTLAKRRAPKIRSHLLESNPSPPTRRRASSLSPLSSARAQLPIFTSETPSKTKREILRNDSANSIALKQLTDLLEARRVVPPIGFLALILGVKIVEKCISDISDRPIVIRLYGRSFLATPDEETADAEQPNEESNPFLDTPNPVTMTLPPATHLPALISLLPTLSRPTIIILDAFDLFAQHPRQSLLYCLLDTAQSCRAGAGSKGIAVIGMTTRVDTVNLLEKRVKSRFSSQGWVELTRGILCSKIKSHHEADNWQRQWEDGVRSFLDDEATVSVLNETFSASVALQLTPSSPYPTSSLLRSRPRFSMLHTVPYPSICLLIACVHAETAGHPTFTFEMLYEKVRDQIRISTSAPVEFNGGSVGMPKCPRPVLMSAFESLVSARIIAPAGAPAARVAKEFIKFRAVVGRED</sequence>
<evidence type="ECO:0000313" key="8">
    <source>
        <dbReference type="EMBL" id="KAJ7700126.1"/>
    </source>
</evidence>
<comment type="similarity">
    <text evidence="2">Belongs to the ORC4 family.</text>
</comment>
<feature type="region of interest" description="Disordered" evidence="6">
    <location>
        <begin position="147"/>
        <end position="166"/>
    </location>
</feature>
<evidence type="ECO:0000256" key="3">
    <source>
        <dbReference type="ARBA" id="ARBA00022705"/>
    </source>
</evidence>
<keyword evidence="3" id="KW-0235">DNA replication</keyword>
<feature type="region of interest" description="Disordered" evidence="6">
    <location>
        <begin position="1"/>
        <end position="80"/>
    </location>
</feature>
<comment type="caution">
    <text evidence="8">The sequence shown here is derived from an EMBL/GenBank/DDBJ whole genome shotgun (WGS) entry which is preliminary data.</text>
</comment>
<reference evidence="8" key="1">
    <citation type="submission" date="2023-03" db="EMBL/GenBank/DDBJ databases">
        <title>Massive genome expansion in bonnet fungi (Mycena s.s.) driven by repeated elements and novel gene families across ecological guilds.</title>
        <authorList>
            <consortium name="Lawrence Berkeley National Laboratory"/>
            <person name="Harder C.B."/>
            <person name="Miyauchi S."/>
            <person name="Viragh M."/>
            <person name="Kuo A."/>
            <person name="Thoen E."/>
            <person name="Andreopoulos B."/>
            <person name="Lu D."/>
            <person name="Skrede I."/>
            <person name="Drula E."/>
            <person name="Henrissat B."/>
            <person name="Morin E."/>
            <person name="Kohler A."/>
            <person name="Barry K."/>
            <person name="LaButti K."/>
            <person name="Morin E."/>
            <person name="Salamov A."/>
            <person name="Lipzen A."/>
            <person name="Mereny Z."/>
            <person name="Hegedus B."/>
            <person name="Baldrian P."/>
            <person name="Stursova M."/>
            <person name="Weitz H."/>
            <person name="Taylor A."/>
            <person name="Grigoriev I.V."/>
            <person name="Nagy L.G."/>
            <person name="Martin F."/>
            <person name="Kauserud H."/>
        </authorList>
    </citation>
    <scope>NUCLEOTIDE SEQUENCE</scope>
    <source>
        <strain evidence="8">CBHHK067</strain>
    </source>
</reference>
<evidence type="ECO:0000256" key="6">
    <source>
        <dbReference type="SAM" id="MobiDB-lite"/>
    </source>
</evidence>